<dbReference type="EMBL" id="LN868939">
    <property type="protein sequence ID" value="CRY80598.1"/>
    <property type="molecule type" value="Genomic_DNA"/>
</dbReference>
<evidence type="ECO:0000313" key="1">
    <source>
        <dbReference type="EMBL" id="CRY80598.1"/>
    </source>
</evidence>
<keyword evidence="1" id="KW-0614">Plasmid</keyword>
<proteinExistence type="predicted"/>
<dbReference type="AlphaFoldDB" id="A0A0H5NZ98"/>
<sequence>MRTPGCRSCDTAVDHCHGTLIVHVSRVEECTEPDCFDLDHARHTFVVDCGDIAGGCACAATEVRRTA</sequence>
<reference evidence="2" key="1">
    <citation type="submission" date="2015-03" db="EMBL/GenBank/DDBJ databases">
        <authorList>
            <consortium name="Pathogen Informatics"/>
        </authorList>
    </citation>
    <scope>NUCLEOTIDE SEQUENCE [LARGE SCALE GENOMIC DNA]</scope>
    <source>
        <strain evidence="2">NCTC11134</strain>
        <plasmid evidence="2">2</plasmid>
    </source>
</reference>
<gene>
    <name evidence="1" type="ORF">ERS450000_03944</name>
</gene>
<organism evidence="1 2">
    <name type="scientific">Nocardia farcinica</name>
    <dbReference type="NCBI Taxonomy" id="37329"/>
    <lineage>
        <taxon>Bacteria</taxon>
        <taxon>Bacillati</taxon>
        <taxon>Actinomycetota</taxon>
        <taxon>Actinomycetes</taxon>
        <taxon>Mycobacteriales</taxon>
        <taxon>Nocardiaceae</taxon>
        <taxon>Nocardia</taxon>
    </lineage>
</organism>
<geneLocation type="plasmid" evidence="1">
    <name>2</name>
</geneLocation>
<dbReference type="Proteomes" id="UP000057820">
    <property type="component" value="Plasmid 2"/>
</dbReference>
<evidence type="ECO:0000313" key="2">
    <source>
        <dbReference type="Proteomes" id="UP000057820"/>
    </source>
</evidence>
<protein>
    <submittedName>
        <fullName evidence="1">Uncharacterized protein</fullName>
    </submittedName>
</protein>
<dbReference type="KEGG" id="nfr:ERS450000_03944"/>
<name>A0A0H5NZ98_NOCFR</name>
<dbReference type="RefSeq" id="WP_060593792.1">
    <property type="nucleotide sequence ID" value="NZ_CAACYE020000001.1"/>
</dbReference>
<accession>A0A0H5NZ98</accession>